<comment type="caution">
    <text evidence="5">The sequence shown here is derived from an EMBL/GenBank/DDBJ whole genome shotgun (WGS) entry which is preliminary data.</text>
</comment>
<feature type="region of interest" description="Disordered" evidence="3">
    <location>
        <begin position="583"/>
        <end position="619"/>
    </location>
</feature>
<accession>A0A0N0MB60</accession>
<keyword evidence="1" id="KW-1188">Viral release from host cell</keyword>
<reference evidence="5 6" key="1">
    <citation type="submission" date="2015-07" db="EMBL/GenBank/DDBJ databases">
        <title>Whole genome sequencing of Bosea vaviloviae isolated from cave pool.</title>
        <authorList>
            <person name="Tan N.E.H."/>
            <person name="Lee Y.P."/>
            <person name="Gan H.M."/>
            <person name="Barton H."/>
            <person name="Savka M.A."/>
        </authorList>
    </citation>
    <scope>NUCLEOTIDE SEQUENCE [LARGE SCALE GENOMIC DNA]</scope>
    <source>
        <strain evidence="5 6">SD260</strain>
    </source>
</reference>
<dbReference type="PATRIC" id="fig|1526658.3.peg.3846"/>
<dbReference type="AlphaFoldDB" id="A0A0N0MB60"/>
<feature type="compositionally biased region" description="Low complexity" evidence="3">
    <location>
        <begin position="680"/>
        <end position="697"/>
    </location>
</feature>
<name>A0A0N0MB60_9HYPH</name>
<evidence type="ECO:0000256" key="3">
    <source>
        <dbReference type="SAM" id="MobiDB-lite"/>
    </source>
</evidence>
<evidence type="ECO:0000313" key="5">
    <source>
        <dbReference type="EMBL" id="KPH80516.1"/>
    </source>
</evidence>
<keyword evidence="2" id="KW-0175">Coiled coil</keyword>
<dbReference type="PANTHER" id="PTHR37813:SF1">
    <property type="entry name" value="FELS-2 PROPHAGE PROTEIN"/>
    <property type="match status" value="1"/>
</dbReference>
<feature type="region of interest" description="Disordered" evidence="3">
    <location>
        <begin position="648"/>
        <end position="702"/>
    </location>
</feature>
<dbReference type="EMBL" id="LGSZ01000040">
    <property type="protein sequence ID" value="KPH80516.1"/>
    <property type="molecule type" value="Genomic_DNA"/>
</dbReference>
<dbReference type="NCBIfam" id="TIGR01760">
    <property type="entry name" value="tape_meas_TP901"/>
    <property type="match status" value="1"/>
</dbReference>
<evidence type="ECO:0000313" key="6">
    <source>
        <dbReference type="Proteomes" id="UP000037822"/>
    </source>
</evidence>
<evidence type="ECO:0000256" key="2">
    <source>
        <dbReference type="SAM" id="Coils"/>
    </source>
</evidence>
<dbReference type="Pfam" id="PF10145">
    <property type="entry name" value="PhageMin_Tail"/>
    <property type="match status" value="1"/>
</dbReference>
<dbReference type="Proteomes" id="UP000037822">
    <property type="component" value="Unassembled WGS sequence"/>
</dbReference>
<gene>
    <name evidence="5" type="ORF">AE618_12065</name>
</gene>
<protein>
    <recommendedName>
        <fullName evidence="4">Phage tail tape measure protein domain-containing protein</fullName>
    </recommendedName>
</protein>
<dbReference type="PANTHER" id="PTHR37813">
    <property type="entry name" value="FELS-2 PROPHAGE PROTEIN"/>
    <property type="match status" value="1"/>
</dbReference>
<dbReference type="InterPro" id="IPR010090">
    <property type="entry name" value="Phage_tape_meas"/>
</dbReference>
<sequence>MILDLIANTKGGARQAQRDLKGVKDAAKDLDRASGGQKLSRDFLNLSSNSKAATRNIKETSTASTALGRNSGAAKLGRDLDTVASRAAKARREIAQLGTAEGKAAARLQAQARNARKNAETEGGGGTSLFAGTRSLVGGYLGIQGARLAARGTVGQSVSREKAMAEVRKKVDGMDDPAEFAKMEQAVSKWAIAYGRAFEEVASLVAEAGAGGVTLKDMPEFVRINLAAATAWDATADKTGSALAKIRAATQWTNPQLEDFADKVNALSDAGAAKEMDVVEMFQRAGAAAKSAGVEFDASLAFLTAMNNVAIAPEIASRGFAAFSATLRTATEKPKRVAEGLKMLGLSAKGVEKGMKTNATATMIDVLERLEKNADKAKAAIKIFGEQWWDEVARTGQALPEIRKNLDIVNDPKKWKGSAQNNLNIQLATTDNHLKRLSAQASEVGDRLGRWALPAINEGIEKIIAGMDALEKRAADKKAEASLAEKVSAGLPLTPEERAKLANDREMAARVTGQGNAISARKDYQETAARMDGADTPAALSERAQLLRRQLQRQIETLETQLKLAPDGFGDRKKTQRLASLRKQLADIPTSPFDKRASPLDARRPADQDERGRPDRSDVVALRERVLQLESRLATLDELRRTSRNRDDRLGYGADAEPYTRRRNQADEQLRNRIAPNLTAASRFGFGPGGAPASAGPRGAGPGGASFGLSVKDWAKSVIGAGDIDLGGAGITIAESLAQGLRTGGASAEAAATGIRSGITGAFDGADMSAAGSALMASLATGIRAGGAQAVAAARDVAAQARAAAAAGIASGGKSWPLSGALHDGVE</sequence>
<keyword evidence="6" id="KW-1185">Reference proteome</keyword>
<feature type="compositionally biased region" description="Basic and acidic residues" evidence="3">
    <location>
        <begin position="658"/>
        <end position="671"/>
    </location>
</feature>
<evidence type="ECO:0000256" key="1">
    <source>
        <dbReference type="ARBA" id="ARBA00022612"/>
    </source>
</evidence>
<feature type="domain" description="Phage tail tape measure protein" evidence="4">
    <location>
        <begin position="189"/>
        <end position="385"/>
    </location>
</feature>
<proteinExistence type="predicted"/>
<organism evidence="5 6">
    <name type="scientific">Bosea vaviloviae</name>
    <dbReference type="NCBI Taxonomy" id="1526658"/>
    <lineage>
        <taxon>Bacteria</taxon>
        <taxon>Pseudomonadati</taxon>
        <taxon>Pseudomonadota</taxon>
        <taxon>Alphaproteobacteria</taxon>
        <taxon>Hyphomicrobiales</taxon>
        <taxon>Boseaceae</taxon>
        <taxon>Bosea</taxon>
    </lineage>
</organism>
<evidence type="ECO:0000259" key="4">
    <source>
        <dbReference type="Pfam" id="PF10145"/>
    </source>
</evidence>
<feature type="compositionally biased region" description="Basic and acidic residues" evidence="3">
    <location>
        <begin position="593"/>
        <end position="619"/>
    </location>
</feature>
<feature type="coiled-coil region" evidence="2">
    <location>
        <begin position="460"/>
        <end position="487"/>
    </location>
</feature>